<proteinExistence type="predicted"/>
<gene>
    <name evidence="1" type="ORF">Q9315_00180</name>
</gene>
<dbReference type="RefSeq" id="WP_306158598.1">
    <property type="nucleotide sequence ID" value="NZ_CP132314.1"/>
</dbReference>
<keyword evidence="2" id="KW-1185">Reference proteome</keyword>
<sequence length="391" mass="44923">MTEAPSSSLLSIVRLSDFSPFQREPQRPAEFRTDDFDRKFDSDVLIYDAFRRLDGKVVLLGPPLFNLEPLLRPDSIRALPGNGVCAFRYRKLDRHMQIIVDAPADCTALSLTLGGHRAEVAVGANLSERFAGRRVLLTKTKNNDPVWIRDWVSFNQRFHGADALLLYDNLSDTDVTQAVKEELGRLRGLEAVEVLSWPFKFGPQGLDARRFWDSDFCELGALEHARWRLLAEARSVQTGDVDELLLSTSGRSVFAAAEKDPFGVVRYRGRWIVGTDRTKVLDGAPRRHAQYDTVLRRRMARRLGLLAYDSVACPPKWTAVPRRCPEKAQWGVHRILNWLPAMRVSTDFCYRHFREITSNWKYDRLEREAFDPAVHEIDQDLIEHFARWKAD</sequence>
<organism evidence="1 2">
    <name type="scientific">Shinella oryzae</name>
    <dbReference type="NCBI Taxonomy" id="2871820"/>
    <lineage>
        <taxon>Bacteria</taxon>
        <taxon>Pseudomonadati</taxon>
        <taxon>Pseudomonadota</taxon>
        <taxon>Alphaproteobacteria</taxon>
        <taxon>Hyphomicrobiales</taxon>
        <taxon>Rhizobiaceae</taxon>
        <taxon>Shinella</taxon>
    </lineage>
</organism>
<accession>A0ABY9K534</accession>
<name>A0ABY9K534_9HYPH</name>
<protein>
    <submittedName>
        <fullName evidence="1">Uncharacterized protein</fullName>
    </submittedName>
</protein>
<reference evidence="1 2" key="1">
    <citation type="submission" date="2023-08" db="EMBL/GenBank/DDBJ databases">
        <title>Pathogen: clinical or host-associated sample.</title>
        <authorList>
            <person name="Hergert J."/>
            <person name="Casey R."/>
            <person name="Wagner J."/>
            <person name="Young E.L."/>
            <person name="Oakeson K.F."/>
        </authorList>
    </citation>
    <scope>NUCLEOTIDE SEQUENCE [LARGE SCALE GENOMIC DNA]</scope>
    <source>
        <strain evidence="1 2">UPHL-collab-2</strain>
    </source>
</reference>
<dbReference type="Proteomes" id="UP001225788">
    <property type="component" value="Chromosome"/>
</dbReference>
<evidence type="ECO:0000313" key="1">
    <source>
        <dbReference type="EMBL" id="WLS03099.1"/>
    </source>
</evidence>
<evidence type="ECO:0000313" key="2">
    <source>
        <dbReference type="Proteomes" id="UP001225788"/>
    </source>
</evidence>
<dbReference type="EMBL" id="CP132314">
    <property type="protein sequence ID" value="WLS03099.1"/>
    <property type="molecule type" value="Genomic_DNA"/>
</dbReference>